<dbReference type="GO" id="GO:1902201">
    <property type="term" value="P:negative regulation of bacterial-type flagellum-dependent cell motility"/>
    <property type="evidence" value="ECO:0007669"/>
    <property type="project" value="TreeGrafter"/>
</dbReference>
<feature type="transmembrane region" description="Helical" evidence="3">
    <location>
        <begin position="59"/>
        <end position="79"/>
    </location>
</feature>
<keyword evidence="3" id="KW-0812">Transmembrane</keyword>
<keyword evidence="3" id="KW-0472">Membrane</keyword>
<feature type="transmembrane region" description="Helical" evidence="3">
    <location>
        <begin position="191"/>
        <end position="211"/>
    </location>
</feature>
<dbReference type="InterPro" id="IPR050469">
    <property type="entry name" value="Diguanylate_Cyclase"/>
</dbReference>
<evidence type="ECO:0000259" key="4">
    <source>
        <dbReference type="PROSITE" id="PS50887"/>
    </source>
</evidence>
<dbReference type="EC" id="2.7.7.65" evidence="1"/>
<evidence type="ECO:0000313" key="5">
    <source>
        <dbReference type="EMBL" id="SDM37067.1"/>
    </source>
</evidence>
<gene>
    <name evidence="5" type="ORF">SAMN05428957_10554</name>
</gene>
<protein>
    <recommendedName>
        <fullName evidence="1">diguanylate cyclase</fullName>
        <ecNumber evidence="1">2.7.7.65</ecNumber>
    </recommendedName>
</protein>
<dbReference type="Proteomes" id="UP000198552">
    <property type="component" value="Unassembled WGS sequence"/>
</dbReference>
<feature type="transmembrane region" description="Helical" evidence="3">
    <location>
        <begin position="36"/>
        <end position="53"/>
    </location>
</feature>
<dbReference type="SUPFAM" id="SSF55073">
    <property type="entry name" value="Nucleotide cyclase"/>
    <property type="match status" value="1"/>
</dbReference>
<dbReference type="InterPro" id="IPR000160">
    <property type="entry name" value="GGDEF_dom"/>
</dbReference>
<dbReference type="CDD" id="cd01949">
    <property type="entry name" value="GGDEF"/>
    <property type="match status" value="1"/>
</dbReference>
<dbReference type="OrthoDB" id="9813903at2"/>
<organism evidence="5 6">
    <name type="scientific">Oryzisolibacter propanilivorax</name>
    <dbReference type="NCBI Taxonomy" id="1527607"/>
    <lineage>
        <taxon>Bacteria</taxon>
        <taxon>Pseudomonadati</taxon>
        <taxon>Pseudomonadota</taxon>
        <taxon>Betaproteobacteria</taxon>
        <taxon>Burkholderiales</taxon>
        <taxon>Comamonadaceae</taxon>
        <taxon>Oryzisolibacter</taxon>
    </lineage>
</organism>
<dbReference type="Gene3D" id="3.30.70.270">
    <property type="match status" value="1"/>
</dbReference>
<feature type="transmembrane region" description="Helical" evidence="3">
    <location>
        <begin position="119"/>
        <end position="140"/>
    </location>
</feature>
<dbReference type="GO" id="GO:0052621">
    <property type="term" value="F:diguanylate cyclase activity"/>
    <property type="evidence" value="ECO:0007669"/>
    <property type="project" value="UniProtKB-EC"/>
</dbReference>
<reference evidence="6" key="1">
    <citation type="submission" date="2016-10" db="EMBL/GenBank/DDBJ databases">
        <authorList>
            <person name="Varghese N."/>
            <person name="Submissions S."/>
        </authorList>
    </citation>
    <scope>NUCLEOTIDE SEQUENCE [LARGE SCALE GENOMIC DNA]</scope>
    <source>
        <strain evidence="6">EPL6</strain>
    </source>
</reference>
<feature type="transmembrane region" description="Helical" evidence="3">
    <location>
        <begin position="6"/>
        <end position="24"/>
    </location>
</feature>
<feature type="transmembrane region" description="Helical" evidence="3">
    <location>
        <begin position="152"/>
        <end position="171"/>
    </location>
</feature>
<name>A0A1G9SNX5_9BURK</name>
<keyword evidence="3" id="KW-1133">Transmembrane helix</keyword>
<evidence type="ECO:0000256" key="2">
    <source>
        <dbReference type="ARBA" id="ARBA00034247"/>
    </source>
</evidence>
<dbReference type="GO" id="GO:0043709">
    <property type="term" value="P:cell adhesion involved in single-species biofilm formation"/>
    <property type="evidence" value="ECO:0007669"/>
    <property type="project" value="TreeGrafter"/>
</dbReference>
<evidence type="ECO:0000256" key="3">
    <source>
        <dbReference type="SAM" id="Phobius"/>
    </source>
</evidence>
<dbReference type="GO" id="GO:0005886">
    <property type="term" value="C:plasma membrane"/>
    <property type="evidence" value="ECO:0007669"/>
    <property type="project" value="TreeGrafter"/>
</dbReference>
<comment type="catalytic activity">
    <reaction evidence="2">
        <text>2 GTP = 3',3'-c-di-GMP + 2 diphosphate</text>
        <dbReference type="Rhea" id="RHEA:24898"/>
        <dbReference type="ChEBI" id="CHEBI:33019"/>
        <dbReference type="ChEBI" id="CHEBI:37565"/>
        <dbReference type="ChEBI" id="CHEBI:58805"/>
        <dbReference type="EC" id="2.7.7.65"/>
    </reaction>
</comment>
<dbReference type="EMBL" id="FNHP01000005">
    <property type="protein sequence ID" value="SDM37067.1"/>
    <property type="molecule type" value="Genomic_DNA"/>
</dbReference>
<sequence length="406" mass="43405">MANLIVGLLCLYLLCFGVMFWLISWRLEGNRLGMDVFALGNAMLGLAYVLQLLEGLPGWSAASVLNHTLTLCTPVVYAVGGLRFFGRPTPLLRPVLALALAYSVAQLLVHALLGPAARHAMLALLSALLMAAMVAGVLYAMRGVARDLRLEMALFAVLIAGLGVLNAAKFQRLLQLGLAALEPGQRFQTVFYLYMSFLATVLAPTMVWLVLHRLTDALRAAAAHDPLTQLLNRRGLLAALEQHFGQRTAAPACVLLLDIDHFKRVNDTHGHRVGDEVLCQVARTLRSTVRGGDLVSRTGGEEFVIVGLHGEAGALALAERLRLAIERQEVPIAGAGAPLRCTVTIGLSQPFQHLAGFDAALQIADAALYRGKADGRNRVVAGSPAPADAEATEARVADIDPALRTA</sequence>
<evidence type="ECO:0000313" key="6">
    <source>
        <dbReference type="Proteomes" id="UP000198552"/>
    </source>
</evidence>
<dbReference type="STRING" id="1527607.SAMN05428957_10554"/>
<feature type="domain" description="GGDEF" evidence="4">
    <location>
        <begin position="250"/>
        <end position="384"/>
    </location>
</feature>
<dbReference type="Pfam" id="PF00990">
    <property type="entry name" value="GGDEF"/>
    <property type="match status" value="1"/>
</dbReference>
<dbReference type="SMART" id="SM00267">
    <property type="entry name" value="GGDEF"/>
    <property type="match status" value="1"/>
</dbReference>
<dbReference type="InterPro" id="IPR043128">
    <property type="entry name" value="Rev_trsase/Diguanyl_cyclase"/>
</dbReference>
<dbReference type="PANTHER" id="PTHR45138:SF9">
    <property type="entry name" value="DIGUANYLATE CYCLASE DGCM-RELATED"/>
    <property type="match status" value="1"/>
</dbReference>
<evidence type="ECO:0000256" key="1">
    <source>
        <dbReference type="ARBA" id="ARBA00012528"/>
    </source>
</evidence>
<dbReference type="PROSITE" id="PS50887">
    <property type="entry name" value="GGDEF"/>
    <property type="match status" value="1"/>
</dbReference>
<dbReference type="RefSeq" id="WP_091569226.1">
    <property type="nucleotide sequence ID" value="NZ_FNHP01000005.1"/>
</dbReference>
<dbReference type="NCBIfam" id="TIGR00254">
    <property type="entry name" value="GGDEF"/>
    <property type="match status" value="1"/>
</dbReference>
<accession>A0A1G9SNX5</accession>
<feature type="transmembrane region" description="Helical" evidence="3">
    <location>
        <begin position="91"/>
        <end position="113"/>
    </location>
</feature>
<dbReference type="FunFam" id="3.30.70.270:FF:000001">
    <property type="entry name" value="Diguanylate cyclase domain protein"/>
    <property type="match status" value="1"/>
</dbReference>
<dbReference type="PANTHER" id="PTHR45138">
    <property type="entry name" value="REGULATORY COMPONENTS OF SENSORY TRANSDUCTION SYSTEM"/>
    <property type="match status" value="1"/>
</dbReference>
<dbReference type="AlphaFoldDB" id="A0A1G9SNX5"/>
<proteinExistence type="predicted"/>
<dbReference type="InterPro" id="IPR029787">
    <property type="entry name" value="Nucleotide_cyclase"/>
</dbReference>
<keyword evidence="6" id="KW-1185">Reference proteome</keyword>